<dbReference type="Gene3D" id="1.10.238.160">
    <property type="match status" value="1"/>
</dbReference>
<organism evidence="2">
    <name type="scientific">marine metagenome</name>
    <dbReference type="NCBI Taxonomy" id="408172"/>
    <lineage>
        <taxon>unclassified sequences</taxon>
        <taxon>metagenomes</taxon>
        <taxon>ecological metagenomes</taxon>
    </lineage>
</organism>
<dbReference type="InterPro" id="IPR009061">
    <property type="entry name" value="DNA-bd_dom_put_sf"/>
</dbReference>
<gene>
    <name evidence="2" type="ORF">METZ01_LOCUS488160</name>
</gene>
<name>A0A383CSI1_9ZZZZ</name>
<proteinExistence type="predicted"/>
<dbReference type="Pfam" id="PF12728">
    <property type="entry name" value="HTH_17"/>
    <property type="match status" value="1"/>
</dbReference>
<evidence type="ECO:0000313" key="2">
    <source>
        <dbReference type="EMBL" id="SVE35306.1"/>
    </source>
</evidence>
<dbReference type="InterPro" id="IPR041657">
    <property type="entry name" value="HTH_17"/>
</dbReference>
<feature type="domain" description="Helix-turn-helix" evidence="1">
    <location>
        <begin position="16"/>
        <end position="61"/>
    </location>
</feature>
<dbReference type="EMBL" id="UINC01211419">
    <property type="protein sequence ID" value="SVE35306.1"/>
    <property type="molecule type" value="Genomic_DNA"/>
</dbReference>
<sequence>MSQETTLQFPVLIPAKQIALILDVSLRTVWRLRAASKLPRSVEIGKSVRWKAEEIAEWIDAGCPCLDDWEAMTSPVTQ</sequence>
<protein>
    <recommendedName>
        <fullName evidence="1">Helix-turn-helix domain-containing protein</fullName>
    </recommendedName>
</protein>
<evidence type="ECO:0000259" key="1">
    <source>
        <dbReference type="Pfam" id="PF12728"/>
    </source>
</evidence>
<accession>A0A383CSI1</accession>
<reference evidence="2" key="1">
    <citation type="submission" date="2018-05" db="EMBL/GenBank/DDBJ databases">
        <authorList>
            <person name="Lanie J.A."/>
            <person name="Ng W.-L."/>
            <person name="Kazmierczak K.M."/>
            <person name="Andrzejewski T.M."/>
            <person name="Davidsen T.M."/>
            <person name="Wayne K.J."/>
            <person name="Tettelin H."/>
            <person name="Glass J.I."/>
            <person name="Rusch D."/>
            <person name="Podicherti R."/>
            <person name="Tsui H.-C.T."/>
            <person name="Winkler M.E."/>
        </authorList>
    </citation>
    <scope>NUCLEOTIDE SEQUENCE</scope>
</reference>
<dbReference type="AlphaFoldDB" id="A0A383CSI1"/>
<dbReference type="SUPFAM" id="SSF46955">
    <property type="entry name" value="Putative DNA-binding domain"/>
    <property type="match status" value="1"/>
</dbReference>